<reference evidence="3" key="1">
    <citation type="submission" date="2016-06" db="EMBL/GenBank/DDBJ databases">
        <title>Draft Genome sequence of the fungus Inonotus baumii.</title>
        <authorList>
            <person name="Zhu H."/>
            <person name="Lin W."/>
        </authorList>
    </citation>
    <scope>NUCLEOTIDE SEQUENCE</scope>
    <source>
        <strain evidence="3">821</strain>
    </source>
</reference>
<dbReference type="OrthoDB" id="5978656at2759"/>
<dbReference type="AlphaFoldDB" id="A0A9Q5HSN3"/>
<dbReference type="PANTHER" id="PTHR43092">
    <property type="entry name" value="L-CYSTEINE DESULFHYDRASE"/>
    <property type="match status" value="1"/>
</dbReference>
<dbReference type="Pfam" id="PF00266">
    <property type="entry name" value="Aminotran_5"/>
    <property type="match status" value="1"/>
</dbReference>
<feature type="domain" description="Aminotransferase class V" evidence="2">
    <location>
        <begin position="39"/>
        <end position="404"/>
    </location>
</feature>
<dbReference type="InterPro" id="IPR015424">
    <property type="entry name" value="PyrdxlP-dep_Trfase"/>
</dbReference>
<organism evidence="3 4">
    <name type="scientific">Sanghuangporus baumii</name>
    <name type="common">Phellinus baumii</name>
    <dbReference type="NCBI Taxonomy" id="108892"/>
    <lineage>
        <taxon>Eukaryota</taxon>
        <taxon>Fungi</taxon>
        <taxon>Dikarya</taxon>
        <taxon>Basidiomycota</taxon>
        <taxon>Agaricomycotina</taxon>
        <taxon>Agaricomycetes</taxon>
        <taxon>Hymenochaetales</taxon>
        <taxon>Hymenochaetaceae</taxon>
        <taxon>Sanghuangporus</taxon>
    </lineage>
</organism>
<dbReference type="SUPFAM" id="SSF53383">
    <property type="entry name" value="PLP-dependent transferases"/>
    <property type="match status" value="1"/>
</dbReference>
<gene>
    <name evidence="3" type="ORF">A7U60_g7577</name>
</gene>
<dbReference type="EMBL" id="LNZH02000210">
    <property type="protein sequence ID" value="OCB85272.1"/>
    <property type="molecule type" value="Genomic_DNA"/>
</dbReference>
<sequence>MVSDEVKNAEERPTFGHPMLKHFTFEPSYINLNNGSYGSLPLPVLATCEKMTREIEANPDRFMRSTYIPILRDVRARIAALVGADTDECVIVPNATHGINTVLRNLDWNEGDIIVKSDVTYDAISRTVQYTTDVNPHIIQSRFPLVFPTARSIVIDGFRTHLKSLSRKSGCKVVAIIDSIASVPGVLIPWKELVKICKEEGVVSLIDGAHSIGQEVDIDLKDADPDFWISNCHKWLYAKRGCAVLYVPKRNQHLIKSSLPTSSNYASRADPPESPEPPNFIQQFLWTGTIDLVPFLSVHAALNFRQRIGGEYKINEYCHNLALIGGRRLAGILGTRLLDENGEFTANMVDVELPLTAKDTHGVLSQIKDYLEEKNVSARPYHHNGKWWIRCSAQIYNEVSDFEKLGEVLLQVVEIINQISD</sequence>
<dbReference type="InterPro" id="IPR015422">
    <property type="entry name" value="PyrdxlP-dep_Trfase_small"/>
</dbReference>
<evidence type="ECO:0000256" key="1">
    <source>
        <dbReference type="ARBA" id="ARBA00022898"/>
    </source>
</evidence>
<keyword evidence="1" id="KW-0663">Pyridoxal phosphate</keyword>
<keyword evidence="4" id="KW-1185">Reference proteome</keyword>
<dbReference type="PANTHER" id="PTHR43092:SF2">
    <property type="entry name" value="HERCYNYLCYSTEINE SULFOXIDE LYASE"/>
    <property type="match status" value="1"/>
</dbReference>
<dbReference type="Gene3D" id="3.90.1150.10">
    <property type="entry name" value="Aspartate Aminotransferase, domain 1"/>
    <property type="match status" value="1"/>
</dbReference>
<dbReference type="Gene3D" id="3.40.640.10">
    <property type="entry name" value="Type I PLP-dependent aspartate aminotransferase-like (Major domain)"/>
    <property type="match status" value="1"/>
</dbReference>
<evidence type="ECO:0000313" key="3">
    <source>
        <dbReference type="EMBL" id="OCB85272.1"/>
    </source>
</evidence>
<protein>
    <submittedName>
        <fullName evidence="3">PLP-dependent transferase</fullName>
    </submittedName>
</protein>
<dbReference type="Proteomes" id="UP000757232">
    <property type="component" value="Unassembled WGS sequence"/>
</dbReference>
<dbReference type="InterPro" id="IPR015421">
    <property type="entry name" value="PyrdxlP-dep_Trfase_major"/>
</dbReference>
<name>A0A9Q5HSN3_SANBA</name>
<proteinExistence type="predicted"/>
<evidence type="ECO:0000313" key="4">
    <source>
        <dbReference type="Proteomes" id="UP000757232"/>
    </source>
</evidence>
<comment type="caution">
    <text evidence="3">The sequence shown here is derived from an EMBL/GenBank/DDBJ whole genome shotgun (WGS) entry which is preliminary data.</text>
</comment>
<keyword evidence="3" id="KW-0808">Transferase</keyword>
<dbReference type="InterPro" id="IPR000192">
    <property type="entry name" value="Aminotrans_V_dom"/>
</dbReference>
<evidence type="ECO:0000259" key="2">
    <source>
        <dbReference type="Pfam" id="PF00266"/>
    </source>
</evidence>
<accession>A0A9Q5HSN3</accession>
<dbReference type="GO" id="GO:0016740">
    <property type="term" value="F:transferase activity"/>
    <property type="evidence" value="ECO:0007669"/>
    <property type="project" value="UniProtKB-KW"/>
</dbReference>